<comment type="caution">
    <text evidence="3">The sequence shown here is derived from an EMBL/GenBank/DDBJ whole genome shotgun (WGS) entry which is preliminary data.</text>
</comment>
<feature type="compositionally biased region" description="Low complexity" evidence="1">
    <location>
        <begin position="164"/>
        <end position="175"/>
    </location>
</feature>
<protein>
    <submittedName>
        <fullName evidence="3">Uncharacterized protein</fullName>
    </submittedName>
</protein>
<feature type="compositionally biased region" description="Basic and acidic residues" evidence="1">
    <location>
        <begin position="311"/>
        <end position="356"/>
    </location>
</feature>
<evidence type="ECO:0000256" key="2">
    <source>
        <dbReference type="SAM" id="SignalP"/>
    </source>
</evidence>
<dbReference type="Proteomes" id="UP001163846">
    <property type="component" value="Unassembled WGS sequence"/>
</dbReference>
<feature type="compositionally biased region" description="Polar residues" evidence="1">
    <location>
        <begin position="176"/>
        <end position="185"/>
    </location>
</feature>
<feature type="region of interest" description="Disordered" evidence="1">
    <location>
        <begin position="212"/>
        <end position="236"/>
    </location>
</feature>
<keyword evidence="2" id="KW-0732">Signal</keyword>
<organism evidence="3 4">
    <name type="scientific">Lentinula raphanica</name>
    <dbReference type="NCBI Taxonomy" id="153919"/>
    <lineage>
        <taxon>Eukaryota</taxon>
        <taxon>Fungi</taxon>
        <taxon>Dikarya</taxon>
        <taxon>Basidiomycota</taxon>
        <taxon>Agaricomycotina</taxon>
        <taxon>Agaricomycetes</taxon>
        <taxon>Agaricomycetidae</taxon>
        <taxon>Agaricales</taxon>
        <taxon>Marasmiineae</taxon>
        <taxon>Omphalotaceae</taxon>
        <taxon>Lentinula</taxon>
    </lineage>
</organism>
<dbReference type="EMBL" id="MU806252">
    <property type="protein sequence ID" value="KAJ3837348.1"/>
    <property type="molecule type" value="Genomic_DNA"/>
</dbReference>
<evidence type="ECO:0000313" key="4">
    <source>
        <dbReference type="Proteomes" id="UP001163846"/>
    </source>
</evidence>
<gene>
    <name evidence="3" type="ORF">F5878DRAFT_622609</name>
</gene>
<reference evidence="3" key="1">
    <citation type="submission" date="2022-08" db="EMBL/GenBank/DDBJ databases">
        <authorList>
            <consortium name="DOE Joint Genome Institute"/>
            <person name="Min B."/>
            <person name="Riley R."/>
            <person name="Sierra-Patev S."/>
            <person name="Naranjo-Ortiz M."/>
            <person name="Looney B."/>
            <person name="Konkel Z."/>
            <person name="Slot J.C."/>
            <person name="Sakamoto Y."/>
            <person name="Steenwyk J.L."/>
            <person name="Rokas A."/>
            <person name="Carro J."/>
            <person name="Camarero S."/>
            <person name="Ferreira P."/>
            <person name="Molpeceres G."/>
            <person name="Ruiz-Duenas F.J."/>
            <person name="Serrano A."/>
            <person name="Henrissat B."/>
            <person name="Drula E."/>
            <person name="Hughes K.W."/>
            <person name="Mata J.L."/>
            <person name="Ishikawa N.K."/>
            <person name="Vargas-Isla R."/>
            <person name="Ushijima S."/>
            <person name="Smith C.A."/>
            <person name="Ahrendt S."/>
            <person name="Andreopoulos W."/>
            <person name="He G."/>
            <person name="Labutti K."/>
            <person name="Lipzen A."/>
            <person name="Ng V."/>
            <person name="Sandor L."/>
            <person name="Barry K."/>
            <person name="Martinez A.T."/>
            <person name="Xiao Y."/>
            <person name="Gibbons J.G."/>
            <person name="Terashima K."/>
            <person name="Hibbett D.S."/>
            <person name="Grigoriev I.V."/>
        </authorList>
    </citation>
    <scope>NUCLEOTIDE SEQUENCE</scope>
    <source>
        <strain evidence="3">TFB9207</strain>
    </source>
</reference>
<feature type="compositionally biased region" description="Low complexity" evidence="1">
    <location>
        <begin position="214"/>
        <end position="225"/>
    </location>
</feature>
<name>A0AA38P6S1_9AGAR</name>
<feature type="chain" id="PRO_5041405051" evidence="2">
    <location>
        <begin position="24"/>
        <end position="411"/>
    </location>
</feature>
<feature type="signal peptide" evidence="2">
    <location>
        <begin position="1"/>
        <end position="23"/>
    </location>
</feature>
<accession>A0AA38P6S1</accession>
<feature type="compositionally biased region" description="Basic residues" evidence="1">
    <location>
        <begin position="293"/>
        <end position="302"/>
    </location>
</feature>
<evidence type="ECO:0000313" key="3">
    <source>
        <dbReference type="EMBL" id="KAJ3837348.1"/>
    </source>
</evidence>
<feature type="region of interest" description="Disordered" evidence="1">
    <location>
        <begin position="162"/>
        <end position="188"/>
    </location>
</feature>
<feature type="region of interest" description="Disordered" evidence="1">
    <location>
        <begin position="390"/>
        <end position="411"/>
    </location>
</feature>
<sequence>MPRLCSTLAVAVIALAAVSTVDASSPAMSNEHVYSRHFARHYPVPRHTNKHDVAVTGIETAGKVAIAGEEAQASNPERRSDIVNNVRTIGDHSEFHEGFVIPPPPGANEAIKKAVSVDGRSLVDVTEAFSGRSLESDPELVGRNFLTKAASKLLHHGAKHAGDVADGASAVDTASEPVQTRSLSDSDPELVSRNFLTKAASKLLHHGAKHAGDVADGASAVDTASEPVQTRSLSDADPELVSRNFLTKAASKLLHHGAKHTDDVADGASAVDTAADPVESRSLSDPDYVSLNRRTRKKKTGAKAKAAPAPKADEEHKEKPKEAPKEKAKEEPPKPKTEPEHKEEHPPASPPKEETKPAPNEGTTSTGTNKHDVAVAGLTAAGNAAVAFAGMHGSDSTPMMDTSSPDTSAPA</sequence>
<feature type="region of interest" description="Disordered" evidence="1">
    <location>
        <begin position="272"/>
        <end position="375"/>
    </location>
</feature>
<keyword evidence="4" id="KW-1185">Reference proteome</keyword>
<proteinExistence type="predicted"/>
<feature type="compositionally biased region" description="Polar residues" evidence="1">
    <location>
        <begin position="394"/>
        <end position="411"/>
    </location>
</feature>
<dbReference type="AlphaFoldDB" id="A0AA38P6S1"/>
<evidence type="ECO:0000256" key="1">
    <source>
        <dbReference type="SAM" id="MobiDB-lite"/>
    </source>
</evidence>